<evidence type="ECO:0000256" key="1">
    <source>
        <dbReference type="SAM" id="MobiDB-lite"/>
    </source>
</evidence>
<reference evidence="3" key="1">
    <citation type="submission" date="2014-03" db="EMBL/GenBank/DDBJ databases">
        <title>The sialotranscriptome of Amblyomma triste, Amblyomma parvum and Amblyomma cajennense ticks, uncovered by 454-based RNA-seq.</title>
        <authorList>
            <person name="Garcia G.R."/>
            <person name="Gardinassi L.G."/>
            <person name="Ribeiro J.M."/>
            <person name="Anatriello E."/>
            <person name="Ferreira B.R."/>
            <person name="Moreira H.N."/>
            <person name="Mafra C."/>
            <person name="Olegario M.M."/>
            <person name="Szabo P.J."/>
            <person name="Miranda-Santos I.K."/>
            <person name="Maruyama S.R."/>
        </authorList>
    </citation>
    <scope>NUCLEOTIDE SEQUENCE</scope>
    <source>
        <strain evidence="3">Mato Grasso do Sul</strain>
        <tissue evidence="3">Salivary glands</tissue>
    </source>
</reference>
<dbReference type="EMBL" id="GBBM01007848">
    <property type="protein sequence ID" value="JAC27570.1"/>
    <property type="molecule type" value="mRNA"/>
</dbReference>
<feature type="region of interest" description="Disordered" evidence="1">
    <location>
        <begin position="20"/>
        <end position="43"/>
    </location>
</feature>
<evidence type="ECO:0000256" key="2">
    <source>
        <dbReference type="SAM" id="SignalP"/>
    </source>
</evidence>
<keyword evidence="2" id="KW-0732">Signal</keyword>
<protein>
    <submittedName>
        <fullName evidence="3">Putative secreted protein</fullName>
    </submittedName>
</protein>
<dbReference type="AlphaFoldDB" id="A0A023G3X8"/>
<sequence length="97" mass="10853">MKYKVFCFSVIATLVITSECQTRRPPSPPRRPPSPPRFQGGPPQHQLVLQRVTIDKNPEIHAARAAPAVLEARSTILKDHFSACQLKQASRFGFSEN</sequence>
<feature type="chain" id="PRO_5001516263" evidence="2">
    <location>
        <begin position="23"/>
        <end position="97"/>
    </location>
</feature>
<proteinExistence type="evidence at transcript level"/>
<accession>A0A023G3X8</accession>
<name>A0A023G3X8_AMBTT</name>
<evidence type="ECO:0000313" key="3">
    <source>
        <dbReference type="EMBL" id="JAC27570.1"/>
    </source>
</evidence>
<feature type="compositionally biased region" description="Pro residues" evidence="1">
    <location>
        <begin position="25"/>
        <end position="36"/>
    </location>
</feature>
<feature type="signal peptide" evidence="2">
    <location>
        <begin position="1"/>
        <end position="22"/>
    </location>
</feature>
<organism evidence="3">
    <name type="scientific">Amblyomma triste</name>
    <name type="common">Neotropical tick</name>
    <dbReference type="NCBI Taxonomy" id="251400"/>
    <lineage>
        <taxon>Eukaryota</taxon>
        <taxon>Metazoa</taxon>
        <taxon>Ecdysozoa</taxon>
        <taxon>Arthropoda</taxon>
        <taxon>Chelicerata</taxon>
        <taxon>Arachnida</taxon>
        <taxon>Acari</taxon>
        <taxon>Parasitiformes</taxon>
        <taxon>Ixodida</taxon>
        <taxon>Ixodoidea</taxon>
        <taxon>Ixodidae</taxon>
        <taxon>Amblyomminae</taxon>
        <taxon>Amblyomma</taxon>
    </lineage>
</organism>